<dbReference type="GO" id="GO:0030286">
    <property type="term" value="C:dynein complex"/>
    <property type="evidence" value="ECO:0007669"/>
    <property type="project" value="InterPro"/>
</dbReference>
<accession>A0A1V9YA83</accession>
<dbReference type="EMBL" id="JNBR01002429">
    <property type="protein sequence ID" value="OQR82635.1"/>
    <property type="molecule type" value="Genomic_DNA"/>
</dbReference>
<dbReference type="InterPro" id="IPR013602">
    <property type="entry name" value="Dynein_heavy_linker"/>
</dbReference>
<dbReference type="OrthoDB" id="75062at2759"/>
<keyword evidence="1" id="KW-0175">Coiled coil</keyword>
<evidence type="ECO:0000259" key="3">
    <source>
        <dbReference type="SMART" id="SM00382"/>
    </source>
</evidence>
<dbReference type="Gene3D" id="3.40.50.300">
    <property type="entry name" value="P-loop containing nucleotide triphosphate hydrolases"/>
    <property type="match status" value="2"/>
</dbReference>
<dbReference type="InterPro" id="IPR003593">
    <property type="entry name" value="AAA+_ATPase"/>
</dbReference>
<feature type="region of interest" description="Disordered" evidence="2">
    <location>
        <begin position="46"/>
        <end position="77"/>
    </location>
</feature>
<evidence type="ECO:0000313" key="5">
    <source>
        <dbReference type="Proteomes" id="UP000243579"/>
    </source>
</evidence>
<evidence type="ECO:0000256" key="1">
    <source>
        <dbReference type="SAM" id="Coils"/>
    </source>
</evidence>
<evidence type="ECO:0000313" key="4">
    <source>
        <dbReference type="EMBL" id="OQR82635.1"/>
    </source>
</evidence>
<dbReference type="GO" id="GO:0008569">
    <property type="term" value="F:minus-end-directed microtubule motor activity"/>
    <property type="evidence" value="ECO:0007669"/>
    <property type="project" value="TreeGrafter"/>
</dbReference>
<proteinExistence type="predicted"/>
<dbReference type="PANTHER" id="PTHR10676:SF339">
    <property type="entry name" value="DYNEIN AXONEMAL HEAVY CHAIN 6"/>
    <property type="match status" value="1"/>
</dbReference>
<protein>
    <submittedName>
        <fullName evidence="4">Inner arm dynein, group 5</fullName>
    </submittedName>
</protein>
<comment type="caution">
    <text evidence="4">The sequence shown here is derived from an EMBL/GenBank/DDBJ whole genome shotgun (WGS) entry which is preliminary data.</text>
</comment>
<dbReference type="GO" id="GO:0051959">
    <property type="term" value="F:dynein light intermediate chain binding"/>
    <property type="evidence" value="ECO:0007669"/>
    <property type="project" value="InterPro"/>
</dbReference>
<dbReference type="GO" id="GO:0045505">
    <property type="term" value="F:dynein intermediate chain binding"/>
    <property type="evidence" value="ECO:0007669"/>
    <property type="project" value="InterPro"/>
</dbReference>
<organism evidence="4 5">
    <name type="scientific">Achlya hypogyna</name>
    <name type="common">Oomycete</name>
    <name type="synonym">Protoachlya hypogyna</name>
    <dbReference type="NCBI Taxonomy" id="1202772"/>
    <lineage>
        <taxon>Eukaryota</taxon>
        <taxon>Sar</taxon>
        <taxon>Stramenopiles</taxon>
        <taxon>Oomycota</taxon>
        <taxon>Saprolegniomycetes</taxon>
        <taxon>Saprolegniales</taxon>
        <taxon>Achlyaceae</taxon>
        <taxon>Achlya</taxon>
    </lineage>
</organism>
<dbReference type="STRING" id="1202772.A0A1V9YA83"/>
<reference evidence="4 5" key="1">
    <citation type="journal article" date="2014" name="Genome Biol. Evol.">
        <title>The secreted proteins of Achlya hypogyna and Thraustotheca clavata identify the ancestral oomycete secretome and reveal gene acquisitions by horizontal gene transfer.</title>
        <authorList>
            <person name="Misner I."/>
            <person name="Blouin N."/>
            <person name="Leonard G."/>
            <person name="Richards T.A."/>
            <person name="Lane C.E."/>
        </authorList>
    </citation>
    <scope>NUCLEOTIDE SEQUENCE [LARGE SCALE GENOMIC DNA]</scope>
    <source>
        <strain evidence="4 5">ATCC 48635</strain>
    </source>
</reference>
<sequence length="4052" mass="443943">MPRRALSHPNILAFAERANQRHATPVHPNAPLDALPLKEQLLRRVAATASQGAPPSQSSPTACLQHNPSNNDEIDTSPIDTADKLLEYTLHVIDTKTRVLPQYIHIKEVRSVQDAVFVPQRKPLDIIYLHFNAHPPCHFRNVYWLTRAPSDMDLRDDYFTLTSYGLTRFMGLESELFDLEAWLREKAIFDKIVQMTCIQQIRKMTVFHTWKRNTIGLRIEHAKKTVDANLLACHPVTAPLLLVVQTHVLQIEATLSIDLVAKGNPQPIERLAATRVPTEASRASVAAILGRLEALVLDALHRLLAAPNAHVANVRYCTRGANADVVPALIRAVDFMVVGGLFRGTMAALERLNLSITGAALSGLEAPTTAVAAVSVAAATRDRYLHMDQLQTVPTEHSGNVAYKRLFHLQGAALPDALFYLEMVVDDVVTVTPTEDVSVRHLHDAMAHAIESLDAYPRLIDAPRVRQFVLDHGRPFYRHCFGLHLLPASATVRNHAVVEQIMKGLRAAMDIYYVEIEELAMASRLVHVEFLRLQDHMPPEDEAASDDLQSFVAGLEHVQQFHADLRLVDSLLQIGPFLVNRSAFIGGSLHACTDMLHRLFLLAPERCNAYYQSVHARCIRSTRLISSIPDSLDETMAWLQCVLEQRALVRNQAAEDPATRLQGLLAVCDTSCPRITYDVKSRLVAATKTDQVKWRAAIKSLLESLARIDANTPFFMDLLTRTMTVRRETLTTELAMLRKKLDREWEAIQAEDTAAHGPAGSFYGRAKGLPDLMAQTKQLLRTDDDLHIFTRLIQAFGANNAGFCLREPKAATATQHEMLEALVLLTDNIRRFVMLREENAQVPLACVDLSTLSLTTDAMAWTCQPLQAVLGEAHPLLARFQRYFSVFQKALATAAVLLRFDAPRWAAAGESPATATLSWVEAQLAVPGTKAALLQLTEQCTLDNRVAKTWRAVQAQLAAVELVFAPSHHVMLLANVHDLLLACDDMGLSLLSIQHADNDRLAQVQATQTLLQRATVTLRQIDRVQDHWQAIGIIVELPDTRKLCDESDLWRAMEAANSAWRERMMALFHTVELQPHLSALEKLDTAVGAFDFAAYVATCERLAAALAAYLAHIRRECPRLYFLCDADLRNLVTTPQSVEEVVVRCFPSIERVQVAAEATMPAEPTPGADFTQWMLSGHAVAAVKAVTFRNGWRLQLPAPFRVVGSLVFWLARLDAELRRALQATVAIARETVVYDPSLPHIREWLDTMPLQLVVLYVHFRFSCAVTDVLVPKATVLTAKLLLGSTTAQHHTQFIKLVASMRNPRNFPTLSALETLVLLFKYQLDTLERLAAVAKTSEWSDVAATFRGSLRCVAAPRDDVHLLVAMDHVTTPCDVHVQTSAPLLVVTPATERCMYALLHVLRLNVCALPFGLVGKRTLVHGASNLLMRFFVNFSCAEPPAPTTLACLLSGLAALRGWGVLPGALALPRDVLRVFLADVLQLHHAHFGRTTQWRDDDGGFGLFLPWDAPTPPPHVTQWLGQPLRPLAVLAPERPVLLQCLLHTKGFTEPMHHEVEGLLVLLSTVEPKAAPFLTFSLLQRIAGLAAAIVKSVSYIIHASAHTATHLTHELSPLNIVRYKDANVLRFALLLVLHPLVDETTLHAAVDRFFPSTMVMGQEFRMFEAAAKVVLQKAGLIAEPSLVTKTVELYNFLQTPTPTILLGPTGSGKSSCIKACLQTQQLVRWTMCPQADPSAHLAKRIDLVVLGLFEIDAMTAHSHSRLHALQNAVVHTFCRRTPAAEKETMRCVVFDGVLPARGPSLDCLLSLLNAEELVSLPQQPRQLRVARFDHLLLETTTLADASPALVTRCNILVLNPDILSWPVLVAAWLARQLPDVAAATDATLTSCVRDLLLPAVEALQRPGCPSTVAQMTTNALRLLSAIVAAVLHGAATWPLKASVTSQVVFLMVVWGFGAHLESADRLRLQSAVLDAASGHDDVARLLQRFPGLPHSTCPTLFEIYFNVRDHTFGTTSSRPEWTAALPRPASALVVPTPTLTYACAVFALLQTPQHETSVMIVGGAGAGKSTCLSVLRHLASPVKGVHRWSKWAVADRYARLLRGLVRSEPSWIFIDDVDLYGDASLRLLRGALVHRRLFDPAKDCWASLAPTLCASSSNAPEAAASHHQRFLRPFVVVQLTEPTPSEIGTILAAVAGARLGRCLTSLESHLVHASVHTKLHFQGKHPASPIVPRVLDDLLRRTLVSAVDDAGATARWVRACQASFLAPLESEADRHAGRQHMRSAAEPLVCLSPQATADVVVLADAVQALPLPDTTIQAIANDPESTWRHLREWLVSTQPVGAKATPWIARMSSPLVWHWVQLMDAVHTSSHVVCMGSPDVLEAYLPLVALVTQAASLPASPALADFASERDCMAFIREVLKDTGVHQKKRLLSVQATDLAKWPVLADVILDIVEGNHLPVAKAIALEHVVTDQTADVDALDAFLQRVNEHLTLVLWGTALHCTQRAATAVLFVALAPPLELKSDLLDAAMGAMAHLQAQHPELTLSDADCAHLAAIAVGVHGTVDSPTKDLHQLLETFEHVLAYKAATTQSMSIGSVTRLLRWLDRLKAQYHSAADSIDCLERDRAACLRGQEDAVTATAGLQAKLQAAMGRNERLGEELRALQEAFGTDKHAIEAMDRQSRAERKVLEAVPLPPLTPSDRLRLHGEWGDVPACRHLFAALVGSARIDDVAALLDAPDLRQSLLDLPPKADSAPGHLSASDVPVLHVMHPLLAIVARLVLFQREEAAARLKVARLQAANRDRTRAIDDVRGEQLRVHAHIAKLESAIAREGAARDERAQQLATTVAALEVVQAEAAKVEPLLEYVDLLMALVRSKYFAQRLATHITSEGAALFMSCMISYLGPLDTPTRAALIHQWSVIFSTHQYMLPRVLGIVQDSSVALYSTLEASICAPNMDKRVVHGIAVADWSSRCPLIVDAYGLAEGSLTTFFQRIATASPAVAYSTYSCADANLLQCLEVAQKAHKVVLLTHFGPMADTVTRQLAPYLRVQRRPLLEAARVLPLLQHRGSSGKISSPTRRSTRSASIPELACGTFQVYLVLDPLVALASLSPLQRSLVNVIDLTPPLKELERRSRRMFHRLLEPADAKANDALNLQLLQANVQLRKQQNQALRELVEAASTLESNALVKLLAHLGQKDRSLRAYVAALPAPTNAPDDVDAASAVLARLHQALHTLQPLDPWALPRGRYMATLVERMFAAVAKTKPRPPVPVLLQRLLVRVYGHVARRLAAEHYPVFATMVALAVSVETPSEADLWLRFVAEPVQSVAALEKAAETGRRASDMRLPGGHVHRVRRLRSSLAVPSLAHGDALHAASLPQLVPAAVHVQLAHLAVDGFLSPEMYDGLAFLEAHVPALGGIGAHVRAHPETWRAILAAGLAAPELSLALPAPWSNLRPLHRLLLVKCVCPDLTVVFLEAFQRHALASLVPDAFASLQTITTPFVLLVCSADAQLPTRLPELGIDLDRRIVFQQQHPASVAALSSVLTTEWLEGGAVVVHLVASADAHYLVALCKQHMPVETKGLGPIFVLCDALLLPVLPSVLLHGAKILRLPLYPLLAPTAPAPGIVEHESHLHHSELAVLTRKLPLLHEEARARSRDAGVGWVAFRACDYHLAEAAATLYQLGEAGVTDATEAIRALQVGVYGADMPMRADFAALDALLRDPELTLLRTTELPGLRVYLRNTNFVRCAGQLHRALLVLFPPRPAVDAVGTLELFKTTLTSFLRKFQEIAMPGRSTKPGAAPRGQSAAVLEALRAVNFRLKADSNAFYHLLLHFVKCLSRVEAPDAVALEEHVLPHSWLGLPPTVSSVPLVAWVQYLDRRCDYLHFLGHPSAHAIDFALTFRPHELLSHVRVLYAEALGRHLSALQLVLRVPGTKQRATGGIAQDDLQRPCGFVVDGLWLFSCGVTRSSAFVKLDKVLLVWVDASTDNGIERIHLPFHHLWLLKHFSEASLGDSRVSTPIGDGVAVSEADCVALLGEDVPRTTLSHCVLLSPAIPEQHSVVALAQL</sequence>
<dbReference type="Pfam" id="PF08393">
    <property type="entry name" value="DHC_N2"/>
    <property type="match status" value="1"/>
</dbReference>
<evidence type="ECO:0000256" key="2">
    <source>
        <dbReference type="SAM" id="MobiDB-lite"/>
    </source>
</evidence>
<feature type="coiled-coil region" evidence="1">
    <location>
        <begin position="2596"/>
        <end position="2658"/>
    </location>
</feature>
<keyword evidence="5" id="KW-1185">Reference proteome</keyword>
<feature type="domain" description="AAA+ ATPase" evidence="3">
    <location>
        <begin position="2046"/>
        <end position="2172"/>
    </location>
</feature>
<dbReference type="GO" id="GO:0060294">
    <property type="term" value="P:cilium movement involved in cell motility"/>
    <property type="evidence" value="ECO:0007669"/>
    <property type="project" value="TreeGrafter"/>
</dbReference>
<feature type="compositionally biased region" description="Low complexity" evidence="2">
    <location>
        <begin position="46"/>
        <end position="62"/>
    </location>
</feature>
<dbReference type="InterPro" id="IPR026983">
    <property type="entry name" value="DHC"/>
</dbReference>
<gene>
    <name evidence="4" type="ORF">ACHHYP_15735</name>
</gene>
<dbReference type="GO" id="GO:0097729">
    <property type="term" value="C:9+2 motile cilium"/>
    <property type="evidence" value="ECO:0007669"/>
    <property type="project" value="TreeGrafter"/>
</dbReference>
<dbReference type="SUPFAM" id="SSF52540">
    <property type="entry name" value="P-loop containing nucleoside triphosphate hydrolases"/>
    <property type="match status" value="1"/>
</dbReference>
<dbReference type="Proteomes" id="UP000243579">
    <property type="component" value="Unassembled WGS sequence"/>
</dbReference>
<dbReference type="SMART" id="SM00382">
    <property type="entry name" value="AAA"/>
    <property type="match status" value="2"/>
</dbReference>
<name>A0A1V9YA83_ACHHY</name>
<feature type="coiled-coil region" evidence="1">
    <location>
        <begin position="3139"/>
        <end position="3174"/>
    </location>
</feature>
<dbReference type="PANTHER" id="PTHR10676">
    <property type="entry name" value="DYNEIN HEAVY CHAIN FAMILY PROTEIN"/>
    <property type="match status" value="1"/>
</dbReference>
<feature type="domain" description="AAA+ ATPase" evidence="3">
    <location>
        <begin position="1691"/>
        <end position="1853"/>
    </location>
</feature>
<dbReference type="InterPro" id="IPR027417">
    <property type="entry name" value="P-loop_NTPase"/>
</dbReference>